<feature type="region of interest" description="Disordered" evidence="1">
    <location>
        <begin position="1"/>
        <end position="29"/>
    </location>
</feature>
<accession>A0A0A0KMX0</accession>
<dbReference type="Gramene" id="KGN50975">
    <property type="protein sequence ID" value="KGN50975"/>
    <property type="gene ID" value="Csa_5G381810"/>
</dbReference>
<dbReference type="Proteomes" id="UP000029981">
    <property type="component" value="Chromosome 5"/>
</dbReference>
<gene>
    <name evidence="2" type="ORF">Csa_5G381810</name>
</gene>
<keyword evidence="3" id="KW-1185">Reference proteome</keyword>
<reference evidence="2 3" key="3">
    <citation type="journal article" date="2010" name="BMC Genomics">
        <title>Transcriptome sequencing and comparative analysis of cucumber flowers with different sex types.</title>
        <authorList>
            <person name="Guo S."/>
            <person name="Zheng Y."/>
            <person name="Joung J.G."/>
            <person name="Liu S."/>
            <person name="Zhang Z."/>
            <person name="Crasta O.R."/>
            <person name="Sobral B.W."/>
            <person name="Xu Y."/>
            <person name="Huang S."/>
            <person name="Fei Z."/>
        </authorList>
    </citation>
    <scope>NUCLEOTIDE SEQUENCE [LARGE SCALE GENOMIC DNA]</scope>
    <source>
        <strain evidence="3">cv. 9930</strain>
    </source>
</reference>
<reference evidence="2 3" key="1">
    <citation type="journal article" date="2009" name="Nat. Genet.">
        <title>The genome of the cucumber, Cucumis sativus L.</title>
        <authorList>
            <person name="Huang S."/>
            <person name="Li R."/>
            <person name="Zhang Z."/>
            <person name="Li L."/>
            <person name="Gu X."/>
            <person name="Fan W."/>
            <person name="Lucas W.J."/>
            <person name="Wang X."/>
            <person name="Xie B."/>
            <person name="Ni P."/>
            <person name="Ren Y."/>
            <person name="Zhu H."/>
            <person name="Li J."/>
            <person name="Lin K."/>
            <person name="Jin W."/>
            <person name="Fei Z."/>
            <person name="Li G."/>
            <person name="Staub J."/>
            <person name="Kilian A."/>
            <person name="van der Vossen E.A."/>
            <person name="Wu Y."/>
            <person name="Guo J."/>
            <person name="He J."/>
            <person name="Jia Z."/>
            <person name="Ren Y."/>
            <person name="Tian G."/>
            <person name="Lu Y."/>
            <person name="Ruan J."/>
            <person name="Qian W."/>
            <person name="Wang M."/>
            <person name="Huang Q."/>
            <person name="Li B."/>
            <person name="Xuan Z."/>
            <person name="Cao J."/>
            <person name="Asan"/>
            <person name="Wu Z."/>
            <person name="Zhang J."/>
            <person name="Cai Q."/>
            <person name="Bai Y."/>
            <person name="Zhao B."/>
            <person name="Han Y."/>
            <person name="Li Y."/>
            <person name="Li X."/>
            <person name="Wang S."/>
            <person name="Shi Q."/>
            <person name="Liu S."/>
            <person name="Cho W.K."/>
            <person name="Kim J.Y."/>
            <person name="Xu Y."/>
            <person name="Heller-Uszynska K."/>
            <person name="Miao H."/>
            <person name="Cheng Z."/>
            <person name="Zhang S."/>
            <person name="Wu J."/>
            <person name="Yang Y."/>
            <person name="Kang H."/>
            <person name="Li M."/>
            <person name="Liang H."/>
            <person name="Ren X."/>
            <person name="Shi Z."/>
            <person name="Wen M."/>
            <person name="Jian M."/>
            <person name="Yang H."/>
            <person name="Zhang G."/>
            <person name="Yang Z."/>
            <person name="Chen R."/>
            <person name="Liu S."/>
            <person name="Li J."/>
            <person name="Ma L."/>
            <person name="Liu H."/>
            <person name="Zhou Y."/>
            <person name="Zhao J."/>
            <person name="Fang X."/>
            <person name="Li G."/>
            <person name="Fang L."/>
            <person name="Li Y."/>
            <person name="Liu D."/>
            <person name="Zheng H."/>
            <person name="Zhang Y."/>
            <person name="Qin N."/>
            <person name="Li Z."/>
            <person name="Yang G."/>
            <person name="Yang S."/>
            <person name="Bolund L."/>
            <person name="Kristiansen K."/>
            <person name="Zheng H."/>
            <person name="Li S."/>
            <person name="Zhang X."/>
            <person name="Yang H."/>
            <person name="Wang J."/>
            <person name="Sun R."/>
            <person name="Zhang B."/>
            <person name="Jiang S."/>
            <person name="Wang J."/>
            <person name="Du Y."/>
            <person name="Li S."/>
        </authorList>
    </citation>
    <scope>NUCLEOTIDE SEQUENCE [LARGE SCALE GENOMIC DNA]</scope>
    <source>
        <strain evidence="3">cv. 9930</strain>
    </source>
</reference>
<evidence type="ECO:0000313" key="3">
    <source>
        <dbReference type="Proteomes" id="UP000029981"/>
    </source>
</evidence>
<proteinExistence type="predicted"/>
<protein>
    <submittedName>
        <fullName evidence="2">Uncharacterized protein</fullName>
    </submittedName>
</protein>
<reference evidence="2 3" key="2">
    <citation type="journal article" date="2009" name="PLoS ONE">
        <title>An integrated genetic and cytogenetic map of the cucumber genome.</title>
        <authorList>
            <person name="Ren Y."/>
            <person name="Zhang Z."/>
            <person name="Liu J."/>
            <person name="Staub J.E."/>
            <person name="Han Y."/>
            <person name="Cheng Z."/>
            <person name="Li X."/>
            <person name="Lu J."/>
            <person name="Miao H."/>
            <person name="Kang H."/>
            <person name="Xie B."/>
            <person name="Gu X."/>
            <person name="Wang X."/>
            <person name="Du Y."/>
            <person name="Jin W."/>
            <person name="Huang S."/>
        </authorList>
    </citation>
    <scope>NUCLEOTIDE SEQUENCE [LARGE SCALE GENOMIC DNA]</scope>
    <source>
        <strain evidence="3">cv. 9930</strain>
    </source>
</reference>
<name>A0A0A0KMX0_CUCSA</name>
<reference evidence="2 3" key="4">
    <citation type="journal article" date="2011" name="BMC Genomics">
        <title>RNA-Seq improves annotation of protein-coding genes in the cucumber genome.</title>
        <authorList>
            <person name="Li Z."/>
            <person name="Zhang Z."/>
            <person name="Yan P."/>
            <person name="Huang S."/>
            <person name="Fei Z."/>
            <person name="Lin K."/>
        </authorList>
    </citation>
    <scope>NUCLEOTIDE SEQUENCE [LARGE SCALE GENOMIC DNA]</scope>
    <source>
        <strain evidence="3">cv. 9930</strain>
    </source>
</reference>
<dbReference type="EMBL" id="CM002926">
    <property type="protein sequence ID" value="KGN50975.1"/>
    <property type="molecule type" value="Genomic_DNA"/>
</dbReference>
<evidence type="ECO:0000256" key="1">
    <source>
        <dbReference type="SAM" id="MobiDB-lite"/>
    </source>
</evidence>
<sequence length="83" mass="9550">MKGARLTARRRKGLAHSLGGRGARLTARRQKEIDSTKGCGWMTWSERRETKACWFMYASGRERHDLSITKPKTSSFKNDNHLI</sequence>
<dbReference type="AlphaFoldDB" id="A0A0A0KMX0"/>
<evidence type="ECO:0000313" key="2">
    <source>
        <dbReference type="EMBL" id="KGN50975.1"/>
    </source>
</evidence>
<organism evidence="2 3">
    <name type="scientific">Cucumis sativus</name>
    <name type="common">Cucumber</name>
    <dbReference type="NCBI Taxonomy" id="3659"/>
    <lineage>
        <taxon>Eukaryota</taxon>
        <taxon>Viridiplantae</taxon>
        <taxon>Streptophyta</taxon>
        <taxon>Embryophyta</taxon>
        <taxon>Tracheophyta</taxon>
        <taxon>Spermatophyta</taxon>
        <taxon>Magnoliopsida</taxon>
        <taxon>eudicotyledons</taxon>
        <taxon>Gunneridae</taxon>
        <taxon>Pentapetalae</taxon>
        <taxon>rosids</taxon>
        <taxon>fabids</taxon>
        <taxon>Cucurbitales</taxon>
        <taxon>Cucurbitaceae</taxon>
        <taxon>Benincaseae</taxon>
        <taxon>Cucumis</taxon>
    </lineage>
</organism>